<name>A0ABU5ZTR3_9FLAO</name>
<dbReference type="Proteomes" id="UP001327027">
    <property type="component" value="Unassembled WGS sequence"/>
</dbReference>
<keyword evidence="1" id="KW-0812">Transmembrane</keyword>
<keyword evidence="1" id="KW-0472">Membrane</keyword>
<gene>
    <name evidence="2" type="ORF">U6A24_06155</name>
</gene>
<sequence>MKKHSGRIDLKGKLIKALIIVCLGILLAYLFLNTQIVEMVLDLFSPYPENQM</sequence>
<keyword evidence="3" id="KW-1185">Reference proteome</keyword>
<evidence type="ECO:0000313" key="3">
    <source>
        <dbReference type="Proteomes" id="UP001327027"/>
    </source>
</evidence>
<accession>A0ABU5ZTR3</accession>
<evidence type="ECO:0000256" key="1">
    <source>
        <dbReference type="SAM" id="Phobius"/>
    </source>
</evidence>
<protein>
    <submittedName>
        <fullName evidence="2">Uncharacterized protein</fullName>
    </submittedName>
</protein>
<evidence type="ECO:0000313" key="2">
    <source>
        <dbReference type="EMBL" id="MEB3345033.1"/>
    </source>
</evidence>
<keyword evidence="1" id="KW-1133">Transmembrane helix</keyword>
<comment type="caution">
    <text evidence="2">The sequence shown here is derived from an EMBL/GenBank/DDBJ whole genome shotgun (WGS) entry which is preliminary data.</text>
</comment>
<feature type="transmembrane region" description="Helical" evidence="1">
    <location>
        <begin position="12"/>
        <end position="32"/>
    </location>
</feature>
<dbReference type="RefSeq" id="WP_324179069.1">
    <property type="nucleotide sequence ID" value="NZ_BAABAW010000008.1"/>
</dbReference>
<proteinExistence type="predicted"/>
<organism evidence="2 3">
    <name type="scientific">Aquimarina gracilis</name>
    <dbReference type="NCBI Taxonomy" id="874422"/>
    <lineage>
        <taxon>Bacteria</taxon>
        <taxon>Pseudomonadati</taxon>
        <taxon>Bacteroidota</taxon>
        <taxon>Flavobacteriia</taxon>
        <taxon>Flavobacteriales</taxon>
        <taxon>Flavobacteriaceae</taxon>
        <taxon>Aquimarina</taxon>
    </lineage>
</organism>
<dbReference type="EMBL" id="JAYKLX010000003">
    <property type="protein sequence ID" value="MEB3345033.1"/>
    <property type="molecule type" value="Genomic_DNA"/>
</dbReference>
<reference evidence="2 3" key="1">
    <citation type="journal article" date="2013" name="Int. J. Syst. Evol. Microbiol.">
        <title>Aquimarina gracilis sp. nov., isolated from the gut microflora of a mussel, Mytilus coruscus, and emended description of Aquimarina spongiae.</title>
        <authorList>
            <person name="Park S.C."/>
            <person name="Choe H.N."/>
            <person name="Baik K.S."/>
            <person name="Seong C.N."/>
        </authorList>
    </citation>
    <scope>NUCLEOTIDE SEQUENCE [LARGE SCALE GENOMIC DNA]</scope>
    <source>
        <strain evidence="2 3">PSC32</strain>
    </source>
</reference>